<protein>
    <submittedName>
        <fullName evidence="1">Uncharacterized protein</fullName>
    </submittedName>
</protein>
<name>A0AA94EFT2_9GAMM</name>
<dbReference type="Proteomes" id="UP000286680">
    <property type="component" value="Unassembled WGS sequence"/>
</dbReference>
<keyword evidence="2" id="KW-1185">Reference proteome</keyword>
<sequence>MLNEDSFTLVLYEPKKNALIVKTYEQCDTEQVWRLSLNIHEWVEPLFVNDEYDVIRVLENKGEVTGFSFIADLPDVK</sequence>
<dbReference type="EMBL" id="PIPS01000001">
    <property type="protein sequence ID" value="RUO45051.1"/>
    <property type="molecule type" value="Genomic_DNA"/>
</dbReference>
<dbReference type="RefSeq" id="WP_126819430.1">
    <property type="nucleotide sequence ID" value="NZ_PIPS01000001.1"/>
</dbReference>
<proteinExistence type="predicted"/>
<accession>A0AA94EFT2</accession>
<gene>
    <name evidence="1" type="ORF">CWE23_03245</name>
</gene>
<organism evidence="1 2">
    <name type="scientific">Idiomarina aquatica</name>
    <dbReference type="NCBI Taxonomy" id="1327752"/>
    <lineage>
        <taxon>Bacteria</taxon>
        <taxon>Pseudomonadati</taxon>
        <taxon>Pseudomonadota</taxon>
        <taxon>Gammaproteobacteria</taxon>
        <taxon>Alteromonadales</taxon>
        <taxon>Idiomarinaceae</taxon>
        <taxon>Idiomarina</taxon>
    </lineage>
</organism>
<dbReference type="AlphaFoldDB" id="A0AA94EFT2"/>
<comment type="caution">
    <text evidence="1">The sequence shown here is derived from an EMBL/GenBank/DDBJ whole genome shotgun (WGS) entry which is preliminary data.</text>
</comment>
<evidence type="ECO:0000313" key="2">
    <source>
        <dbReference type="Proteomes" id="UP000286680"/>
    </source>
</evidence>
<evidence type="ECO:0000313" key="1">
    <source>
        <dbReference type="EMBL" id="RUO45051.1"/>
    </source>
</evidence>
<reference evidence="2" key="1">
    <citation type="journal article" date="2018" name="Front. Microbiol.">
        <title>Genome-Based Analysis Reveals the Taxonomy and Diversity of the Family Idiomarinaceae.</title>
        <authorList>
            <person name="Liu Y."/>
            <person name="Lai Q."/>
            <person name="Shao Z."/>
        </authorList>
    </citation>
    <scope>NUCLEOTIDE SEQUENCE [LARGE SCALE GENOMIC DNA]</scope>
    <source>
        <strain evidence="2">SN-14</strain>
    </source>
</reference>